<name>A0A562QK18_9BACI</name>
<dbReference type="RefSeq" id="WP_144450110.1">
    <property type="nucleotide sequence ID" value="NZ_VLKZ01000004.1"/>
</dbReference>
<evidence type="ECO:0000256" key="2">
    <source>
        <dbReference type="ARBA" id="ARBA00023287"/>
    </source>
</evidence>
<dbReference type="Proteomes" id="UP000315711">
    <property type="component" value="Unassembled WGS sequence"/>
</dbReference>
<keyword evidence="2" id="KW-0178">Competence</keyword>
<sequence>MRRAKSIRHDQNGLTLIELLLAISISAIITVVASQVLVQAFTSQATVKLHNDLRQEANIITRTLSSTHEQNPTKPYTISIDNHKGEQVLSINGHLTNSAYDIELIIKQESGQFVTLDTSDSVPSHLTIRPEDRILYVEQLRLVSKINSDMGFETSTIIKRVNRRDFRDDN</sequence>
<dbReference type="EMBL" id="VLKZ01000004">
    <property type="protein sequence ID" value="TWI57089.1"/>
    <property type="molecule type" value="Genomic_DNA"/>
</dbReference>
<comment type="caution">
    <text evidence="4">The sequence shown here is derived from an EMBL/GenBank/DDBJ whole genome shotgun (WGS) entry which is preliminary data.</text>
</comment>
<evidence type="ECO:0000256" key="1">
    <source>
        <dbReference type="ARBA" id="ARBA00004241"/>
    </source>
</evidence>
<feature type="transmembrane region" description="Helical" evidence="3">
    <location>
        <begin position="12"/>
        <end position="38"/>
    </location>
</feature>
<reference evidence="4 5" key="1">
    <citation type="journal article" date="2015" name="Stand. Genomic Sci.">
        <title>Genomic Encyclopedia of Bacterial and Archaeal Type Strains, Phase III: the genomes of soil and plant-associated and newly described type strains.</title>
        <authorList>
            <person name="Whitman W.B."/>
            <person name="Woyke T."/>
            <person name="Klenk H.P."/>
            <person name="Zhou Y."/>
            <person name="Lilburn T.G."/>
            <person name="Beck B.J."/>
            <person name="De Vos P."/>
            <person name="Vandamme P."/>
            <person name="Eisen J.A."/>
            <person name="Garrity G."/>
            <person name="Hugenholtz P."/>
            <person name="Kyrpides N.C."/>
        </authorList>
    </citation>
    <scope>NUCLEOTIDE SEQUENCE [LARGE SCALE GENOMIC DNA]</scope>
    <source>
        <strain evidence="4 5">CGMCC 1.10116</strain>
    </source>
</reference>
<evidence type="ECO:0000256" key="3">
    <source>
        <dbReference type="SAM" id="Phobius"/>
    </source>
</evidence>
<protein>
    <submittedName>
        <fullName evidence="4">Prepilin-type N-terminal cleavage/methylation domain-containing protein</fullName>
    </submittedName>
</protein>
<dbReference type="AlphaFoldDB" id="A0A562QK18"/>
<dbReference type="Pfam" id="PF07963">
    <property type="entry name" value="N_methyl"/>
    <property type="match status" value="1"/>
</dbReference>
<keyword evidence="5" id="KW-1185">Reference proteome</keyword>
<dbReference type="InterPro" id="IPR012902">
    <property type="entry name" value="N_methyl_site"/>
</dbReference>
<keyword evidence="3" id="KW-0472">Membrane</keyword>
<gene>
    <name evidence="4" type="ORF">IQ10_01792</name>
</gene>
<dbReference type="GO" id="GO:0030420">
    <property type="term" value="P:establishment of competence for transformation"/>
    <property type="evidence" value="ECO:0007669"/>
    <property type="project" value="UniProtKB-KW"/>
</dbReference>
<accession>A0A562QK18</accession>
<organism evidence="4 5">
    <name type="scientific">Halalkalibacter nanhaiisediminis</name>
    <dbReference type="NCBI Taxonomy" id="688079"/>
    <lineage>
        <taxon>Bacteria</taxon>
        <taxon>Bacillati</taxon>
        <taxon>Bacillota</taxon>
        <taxon>Bacilli</taxon>
        <taxon>Bacillales</taxon>
        <taxon>Bacillaceae</taxon>
        <taxon>Halalkalibacter</taxon>
    </lineage>
</organism>
<keyword evidence="3" id="KW-0812">Transmembrane</keyword>
<dbReference type="GO" id="GO:0009986">
    <property type="term" value="C:cell surface"/>
    <property type="evidence" value="ECO:0007669"/>
    <property type="project" value="UniProtKB-SubCell"/>
</dbReference>
<keyword evidence="3" id="KW-1133">Transmembrane helix</keyword>
<dbReference type="NCBIfam" id="TIGR02532">
    <property type="entry name" value="IV_pilin_GFxxxE"/>
    <property type="match status" value="1"/>
</dbReference>
<evidence type="ECO:0000313" key="4">
    <source>
        <dbReference type="EMBL" id="TWI57089.1"/>
    </source>
</evidence>
<evidence type="ECO:0000313" key="5">
    <source>
        <dbReference type="Proteomes" id="UP000315711"/>
    </source>
</evidence>
<proteinExistence type="predicted"/>
<comment type="subcellular location">
    <subcellularLocation>
        <location evidence="1">Cell surface</location>
    </subcellularLocation>
</comment>